<comment type="caution">
    <text evidence="1">The sequence shown here is derived from an EMBL/GenBank/DDBJ whole genome shotgun (WGS) entry which is preliminary data.</text>
</comment>
<protein>
    <submittedName>
        <fullName evidence="1">Pcsk5 protein</fullName>
    </submittedName>
</protein>
<dbReference type="InterPro" id="IPR006212">
    <property type="entry name" value="Furin_repeat"/>
</dbReference>
<proteinExistence type="predicted"/>
<dbReference type="InterPro" id="IPR009030">
    <property type="entry name" value="Growth_fac_rcpt_cys_sf"/>
</dbReference>
<dbReference type="AlphaFoldDB" id="A0A812SBD9"/>
<gene>
    <name evidence="1" type="primary">Pcsk5</name>
    <name evidence="1" type="ORF">SPIL2461_LOCUS12031</name>
</gene>
<feature type="non-terminal residue" evidence="1">
    <location>
        <position position="1"/>
    </location>
</feature>
<dbReference type="EMBL" id="CAJNIZ010024080">
    <property type="protein sequence ID" value="CAE7473760.1"/>
    <property type="molecule type" value="Genomic_DNA"/>
</dbReference>
<dbReference type="Proteomes" id="UP000649617">
    <property type="component" value="Unassembled WGS sequence"/>
</dbReference>
<keyword evidence="2" id="KW-1185">Reference proteome</keyword>
<organism evidence="1 2">
    <name type="scientific">Symbiodinium pilosum</name>
    <name type="common">Dinoflagellate</name>
    <dbReference type="NCBI Taxonomy" id="2952"/>
    <lineage>
        <taxon>Eukaryota</taxon>
        <taxon>Sar</taxon>
        <taxon>Alveolata</taxon>
        <taxon>Dinophyceae</taxon>
        <taxon>Suessiales</taxon>
        <taxon>Symbiodiniaceae</taxon>
        <taxon>Symbiodinium</taxon>
    </lineage>
</organism>
<feature type="non-terminal residue" evidence="1">
    <location>
        <position position="104"/>
    </location>
</feature>
<evidence type="ECO:0000313" key="1">
    <source>
        <dbReference type="EMBL" id="CAE7473760.1"/>
    </source>
</evidence>
<accession>A0A812SBD9</accession>
<name>A0A812SBD9_SYMPI</name>
<dbReference type="Gene3D" id="2.10.220.10">
    <property type="entry name" value="Hormone Receptor, Insulin-like Growth Factor Receptor 1, Chain A, domain 2"/>
    <property type="match status" value="2"/>
</dbReference>
<evidence type="ECO:0000313" key="2">
    <source>
        <dbReference type="Proteomes" id="UP000649617"/>
    </source>
</evidence>
<dbReference type="SUPFAM" id="SSF57184">
    <property type="entry name" value="Growth factor receptor domain"/>
    <property type="match status" value="1"/>
</dbReference>
<dbReference type="OrthoDB" id="311164at2759"/>
<reference evidence="1" key="1">
    <citation type="submission" date="2021-02" db="EMBL/GenBank/DDBJ databases">
        <authorList>
            <person name="Dougan E. K."/>
            <person name="Rhodes N."/>
            <person name="Thang M."/>
            <person name="Chan C."/>
        </authorList>
    </citation>
    <scope>NUCLEOTIDE SEQUENCE</scope>
</reference>
<dbReference type="SMART" id="SM00261">
    <property type="entry name" value="FU"/>
    <property type="match status" value="2"/>
</dbReference>
<sequence length="104" mass="11275">PPGWYQNVPNEAVDTGRTCEQCPAPCNKCNTAAECTECKDSAFLTPFSTCERPSEYTCPPGLYPFGAGEINITCQPCSPNCDTCDTYEVCTACKNDKFLNPDGL</sequence>